<reference evidence="6 7" key="1">
    <citation type="submission" date="2017-07" db="EMBL/GenBank/DDBJ databases">
        <title>Draft whole genome sequences of clinical Proprionibacteriaceae strains.</title>
        <authorList>
            <person name="Bernier A.-M."/>
            <person name="Bernard K."/>
            <person name="Domingo M.-C."/>
        </authorList>
    </citation>
    <scope>NUCLEOTIDE SEQUENCE [LARGE SCALE GENOMIC DNA]</scope>
    <source>
        <strain evidence="6 7">NML 030167</strain>
    </source>
</reference>
<evidence type="ECO:0000256" key="3">
    <source>
        <dbReference type="ARBA" id="ARBA00023159"/>
    </source>
</evidence>
<feature type="domain" description="HTH araC/xylS-type" evidence="5">
    <location>
        <begin position="193"/>
        <end position="291"/>
    </location>
</feature>
<keyword evidence="7" id="KW-1185">Reference proteome</keyword>
<dbReference type="PROSITE" id="PS01124">
    <property type="entry name" value="HTH_ARAC_FAMILY_2"/>
    <property type="match status" value="1"/>
</dbReference>
<comment type="caution">
    <text evidence="6">The sequence shown here is derived from an EMBL/GenBank/DDBJ whole genome shotgun (WGS) entry which is preliminary data.</text>
</comment>
<dbReference type="SUPFAM" id="SSF46689">
    <property type="entry name" value="Homeodomain-like"/>
    <property type="match status" value="2"/>
</dbReference>
<dbReference type="Gene3D" id="2.60.120.280">
    <property type="entry name" value="Regulatory protein AraC"/>
    <property type="match status" value="1"/>
</dbReference>
<keyword evidence="1" id="KW-0805">Transcription regulation</keyword>
<dbReference type="EMBL" id="NMVO01000012">
    <property type="protein sequence ID" value="OYO14774.1"/>
    <property type="molecule type" value="Genomic_DNA"/>
</dbReference>
<evidence type="ECO:0000256" key="1">
    <source>
        <dbReference type="ARBA" id="ARBA00023015"/>
    </source>
</evidence>
<dbReference type="InterPro" id="IPR018062">
    <property type="entry name" value="HTH_AraC-typ_CS"/>
</dbReference>
<dbReference type="Pfam" id="PF12833">
    <property type="entry name" value="HTH_18"/>
    <property type="match status" value="1"/>
</dbReference>
<keyword evidence="4" id="KW-0804">Transcription</keyword>
<dbReference type="SMART" id="SM00342">
    <property type="entry name" value="HTH_ARAC"/>
    <property type="match status" value="1"/>
</dbReference>
<evidence type="ECO:0000256" key="2">
    <source>
        <dbReference type="ARBA" id="ARBA00023125"/>
    </source>
</evidence>
<sequence length="299" mass="32777">MLQAWFAESMLTIDSKAVCMEDPAVSALVTEFEPAAGTLVGWMSQTTGYRVRRLAGRDDHLLLLTRDGAGLIRTAAGTVPVPPGTIVHLDRASPQDYGTDPAAGRWGFWYAHLPAGDTLDALLDWPAEQPGVSRLVLDRRIADRVAAALEEASMLLPSPGRHSGALARNALERALLWCDTRNPRAQQVDPRLWQVLEHLHAHLAEPLGVPELAGVAGLSPSRLQHLFTDQLGGTVMAHVESRRMERARLLLQSTELPVGVIAAQVGYADPLYFSTRFRLRHGVSPTGWRQRLPRPPRAD</sequence>
<dbReference type="Proteomes" id="UP000215896">
    <property type="component" value="Unassembled WGS sequence"/>
</dbReference>
<dbReference type="InterPro" id="IPR009057">
    <property type="entry name" value="Homeodomain-like_sf"/>
</dbReference>
<dbReference type="Pfam" id="PF02311">
    <property type="entry name" value="AraC_binding"/>
    <property type="match status" value="1"/>
</dbReference>
<dbReference type="SUPFAM" id="SSF51215">
    <property type="entry name" value="Regulatory protein AraC"/>
    <property type="match status" value="1"/>
</dbReference>
<dbReference type="PROSITE" id="PS00041">
    <property type="entry name" value="HTH_ARAC_FAMILY_1"/>
    <property type="match status" value="1"/>
</dbReference>
<evidence type="ECO:0000259" key="5">
    <source>
        <dbReference type="PROSITE" id="PS01124"/>
    </source>
</evidence>
<dbReference type="Gene3D" id="1.10.10.60">
    <property type="entry name" value="Homeodomain-like"/>
    <property type="match status" value="1"/>
</dbReference>
<dbReference type="GO" id="GO:0003700">
    <property type="term" value="F:DNA-binding transcription factor activity"/>
    <property type="evidence" value="ECO:0007669"/>
    <property type="project" value="InterPro"/>
</dbReference>
<dbReference type="PANTHER" id="PTHR46796">
    <property type="entry name" value="HTH-TYPE TRANSCRIPTIONAL ACTIVATOR RHAS-RELATED"/>
    <property type="match status" value="1"/>
</dbReference>
<dbReference type="AlphaFoldDB" id="A0A255GP41"/>
<dbReference type="InterPro" id="IPR050204">
    <property type="entry name" value="AraC_XylS_family_regulators"/>
</dbReference>
<dbReference type="InterPro" id="IPR018060">
    <property type="entry name" value="HTH_AraC"/>
</dbReference>
<dbReference type="GO" id="GO:0043565">
    <property type="term" value="F:sequence-specific DNA binding"/>
    <property type="evidence" value="ECO:0007669"/>
    <property type="project" value="InterPro"/>
</dbReference>
<evidence type="ECO:0000313" key="7">
    <source>
        <dbReference type="Proteomes" id="UP000215896"/>
    </source>
</evidence>
<organism evidence="6 7">
    <name type="scientific">Enemella evansiae</name>
    <dbReference type="NCBI Taxonomy" id="2016499"/>
    <lineage>
        <taxon>Bacteria</taxon>
        <taxon>Bacillati</taxon>
        <taxon>Actinomycetota</taxon>
        <taxon>Actinomycetes</taxon>
        <taxon>Propionibacteriales</taxon>
        <taxon>Propionibacteriaceae</taxon>
        <taxon>Enemella</taxon>
    </lineage>
</organism>
<gene>
    <name evidence="6" type="ORF">CGZ94_09475</name>
</gene>
<keyword evidence="3" id="KW-0010">Activator</keyword>
<protein>
    <submittedName>
        <fullName evidence="6">AraC family transcriptional regulator</fullName>
    </submittedName>
</protein>
<evidence type="ECO:0000313" key="6">
    <source>
        <dbReference type="EMBL" id="OYO14774.1"/>
    </source>
</evidence>
<evidence type="ECO:0000256" key="4">
    <source>
        <dbReference type="ARBA" id="ARBA00023163"/>
    </source>
</evidence>
<accession>A0A255GP41</accession>
<proteinExistence type="predicted"/>
<dbReference type="OrthoDB" id="3186094at2"/>
<name>A0A255GP41_9ACTN</name>
<dbReference type="InterPro" id="IPR037923">
    <property type="entry name" value="HTH-like"/>
</dbReference>
<dbReference type="InterPro" id="IPR003313">
    <property type="entry name" value="AraC-bd"/>
</dbReference>
<keyword evidence="2" id="KW-0238">DNA-binding</keyword>